<evidence type="ECO:0000313" key="8">
    <source>
        <dbReference type="Proteomes" id="UP000239156"/>
    </source>
</evidence>
<name>A0A2S4VE88_9BASI</name>
<comment type="caution">
    <text evidence="4">Lacks conserved residue(s) required for the propagation of feature annotation.</text>
</comment>
<feature type="domain" description="GH26" evidence="6">
    <location>
        <begin position="22"/>
        <end position="412"/>
    </location>
</feature>
<dbReference type="VEuPathDB" id="FungiDB:PSHT_08384"/>
<gene>
    <name evidence="7" type="ORF">PSTT_07996</name>
</gene>
<dbReference type="InterPro" id="IPR022790">
    <property type="entry name" value="GH26_dom"/>
</dbReference>
<dbReference type="PROSITE" id="PS51764">
    <property type="entry name" value="GH26"/>
    <property type="match status" value="1"/>
</dbReference>
<dbReference type="PANTHER" id="PTHR40079:SF6">
    <property type="entry name" value="GH26 DOMAIN-CONTAINING PROTEIN"/>
    <property type="match status" value="1"/>
</dbReference>
<keyword evidence="8" id="KW-1185">Reference proteome</keyword>
<evidence type="ECO:0000259" key="6">
    <source>
        <dbReference type="PROSITE" id="PS51764"/>
    </source>
</evidence>
<sequence length="439" mass="49587">MTKMAPFVMALAMMAIVKVVDAASVEVSALLKTGDQINCALDHDCDPTELTDASYRDYYKTDKSSWASLGLDPNLLHINEIAFGFVPAFLEKLHPTSRKISTTNCSSPWPFLTSWDKELKAIDWHIETVQNLEGNPVWCIALMPSEGLDYMTYEVVNKIAAKLKHVNDLGITVWLRFAHEMNGGWYSWGMQPEKFKEKWQLLAKEVKRVTNRTYMLWSPNAMFGDGPDKVRGGYTPYFPEPWSVDICGLSFYHWGKGAERTNMKPEPDEVVKKLADFARVSPFHFRLVGTIELIQDYLLLLRSTDQTVGTNLSSLRKPVSFPVASLPTDSSLFAHSKLNSRLLHDLPGTTLSVGGGYSELDIKITWLHLLVDRYIKKTIPDLKAVIWFEVLKQEAAPGGHAVRNEDFRLVTGNAGVSWAVRQLFANYHRKELTKTLSAQ</sequence>
<evidence type="ECO:0000256" key="4">
    <source>
        <dbReference type="PROSITE-ProRule" id="PRU01100"/>
    </source>
</evidence>
<dbReference type="GO" id="GO:0006080">
    <property type="term" value="P:substituted mannan metabolic process"/>
    <property type="evidence" value="ECO:0007669"/>
    <property type="project" value="InterPro"/>
</dbReference>
<dbReference type="AlphaFoldDB" id="A0A2S4VE88"/>
<evidence type="ECO:0000256" key="5">
    <source>
        <dbReference type="SAM" id="SignalP"/>
    </source>
</evidence>
<reference evidence="7" key="1">
    <citation type="submission" date="2017-12" db="EMBL/GenBank/DDBJ databases">
        <title>Gene loss provides genomic basis for host adaptation in cereal stripe rust fungi.</title>
        <authorList>
            <person name="Xia C."/>
        </authorList>
    </citation>
    <scope>NUCLEOTIDE SEQUENCE [LARGE SCALE GENOMIC DNA]</scope>
    <source>
        <strain evidence="7">93-210</strain>
    </source>
</reference>
<feature type="chain" id="PRO_5015478642" description="GH26 domain-containing protein" evidence="5">
    <location>
        <begin position="23"/>
        <end position="439"/>
    </location>
</feature>
<evidence type="ECO:0000313" key="7">
    <source>
        <dbReference type="EMBL" id="POW07817.1"/>
    </source>
</evidence>
<evidence type="ECO:0000256" key="2">
    <source>
        <dbReference type="ARBA" id="ARBA00022801"/>
    </source>
</evidence>
<dbReference type="SUPFAM" id="SSF51445">
    <property type="entry name" value="(Trans)glycosidases"/>
    <property type="match status" value="1"/>
</dbReference>
<accession>A0A2S4VE88</accession>
<proteinExistence type="inferred from homology"/>
<dbReference type="EMBL" id="PKSL01000071">
    <property type="protein sequence ID" value="POW07817.1"/>
    <property type="molecule type" value="Genomic_DNA"/>
</dbReference>
<dbReference type="VEuPathDB" id="FungiDB:PSTT_07996"/>
<dbReference type="Gene3D" id="3.20.20.80">
    <property type="entry name" value="Glycosidases"/>
    <property type="match status" value="1"/>
</dbReference>
<dbReference type="PANTHER" id="PTHR40079">
    <property type="entry name" value="MANNAN ENDO-1,4-BETA-MANNOSIDASE E-RELATED"/>
    <property type="match status" value="1"/>
</dbReference>
<protein>
    <recommendedName>
        <fullName evidence="6">GH26 domain-containing protein</fullName>
    </recommendedName>
</protein>
<dbReference type="GO" id="GO:0016985">
    <property type="term" value="F:mannan endo-1,4-beta-mannosidase activity"/>
    <property type="evidence" value="ECO:0007669"/>
    <property type="project" value="InterPro"/>
</dbReference>
<evidence type="ECO:0000256" key="1">
    <source>
        <dbReference type="ARBA" id="ARBA00007754"/>
    </source>
</evidence>
<keyword evidence="5" id="KW-0732">Signal</keyword>
<keyword evidence="2" id="KW-0378">Hydrolase</keyword>
<evidence type="ECO:0000256" key="3">
    <source>
        <dbReference type="ARBA" id="ARBA00023295"/>
    </source>
</evidence>
<organism evidence="7 8">
    <name type="scientific">Puccinia striiformis</name>
    <dbReference type="NCBI Taxonomy" id="27350"/>
    <lineage>
        <taxon>Eukaryota</taxon>
        <taxon>Fungi</taxon>
        <taxon>Dikarya</taxon>
        <taxon>Basidiomycota</taxon>
        <taxon>Pucciniomycotina</taxon>
        <taxon>Pucciniomycetes</taxon>
        <taxon>Pucciniales</taxon>
        <taxon>Pucciniaceae</taxon>
        <taxon>Puccinia</taxon>
    </lineage>
</organism>
<dbReference type="InterPro" id="IPR017853">
    <property type="entry name" value="GH"/>
</dbReference>
<feature type="signal peptide" evidence="5">
    <location>
        <begin position="1"/>
        <end position="22"/>
    </location>
</feature>
<dbReference type="Proteomes" id="UP000239156">
    <property type="component" value="Unassembled WGS sequence"/>
</dbReference>
<comment type="similarity">
    <text evidence="1 4">Belongs to the glycosyl hydrolase 26 family.</text>
</comment>
<comment type="caution">
    <text evidence="7">The sequence shown here is derived from an EMBL/GenBank/DDBJ whole genome shotgun (WGS) entry which is preliminary data.</text>
</comment>
<dbReference type="Pfam" id="PF02156">
    <property type="entry name" value="Glyco_hydro_26"/>
    <property type="match status" value="1"/>
</dbReference>
<keyword evidence="3" id="KW-0326">Glycosidase</keyword>
<dbReference type="InterPro" id="IPR000805">
    <property type="entry name" value="Glyco_hydro_26"/>
</dbReference>